<dbReference type="EMBL" id="SRQM01000500">
    <property type="protein sequence ID" value="KAG6109263.1"/>
    <property type="molecule type" value="Genomic_DNA"/>
</dbReference>
<proteinExistence type="predicted"/>
<dbReference type="Proteomes" id="UP000732380">
    <property type="component" value="Unassembled WGS sequence"/>
</dbReference>
<evidence type="ECO:0000256" key="1">
    <source>
        <dbReference type="SAM" id="MobiDB-lite"/>
    </source>
</evidence>
<comment type="caution">
    <text evidence="2">The sequence shown here is derived from an EMBL/GenBank/DDBJ whole genome shotgun (WGS) entry which is preliminary data.</text>
</comment>
<protein>
    <submittedName>
        <fullName evidence="2">Uncharacterized protein</fullName>
    </submittedName>
</protein>
<feature type="region of interest" description="Disordered" evidence="1">
    <location>
        <begin position="28"/>
        <end position="50"/>
    </location>
</feature>
<evidence type="ECO:0000313" key="2">
    <source>
        <dbReference type="EMBL" id="KAG6109263.1"/>
    </source>
</evidence>
<feature type="compositionally biased region" description="Acidic residues" evidence="1">
    <location>
        <begin position="107"/>
        <end position="117"/>
    </location>
</feature>
<dbReference type="AlphaFoldDB" id="A0A9P7PZP6"/>
<name>A0A9P7PZP6_9HYPO</name>
<gene>
    <name evidence="2" type="ORF">E4U13_006004</name>
</gene>
<sequence length="165" mass="18043">MAQKAPVGFEGSRARGLEGFFCSAEVRNTQDKDSGRPMSGKRAVRRDERLGPVPEEAASWNCRQDYGSGMLLEVGAIDDATWSFGDNLMFSLDGQGSGGQEGHQFDEYEGDEDEGEADHDGGRRVLSEEFVCHSDDAGQESGKILSIFDRTSPHILVGHFLPQNE</sequence>
<organism evidence="2 3">
    <name type="scientific">Claviceps humidiphila</name>
    <dbReference type="NCBI Taxonomy" id="1294629"/>
    <lineage>
        <taxon>Eukaryota</taxon>
        <taxon>Fungi</taxon>
        <taxon>Dikarya</taxon>
        <taxon>Ascomycota</taxon>
        <taxon>Pezizomycotina</taxon>
        <taxon>Sordariomycetes</taxon>
        <taxon>Hypocreomycetidae</taxon>
        <taxon>Hypocreales</taxon>
        <taxon>Clavicipitaceae</taxon>
        <taxon>Claviceps</taxon>
    </lineage>
</organism>
<evidence type="ECO:0000313" key="3">
    <source>
        <dbReference type="Proteomes" id="UP000732380"/>
    </source>
</evidence>
<feature type="region of interest" description="Disordered" evidence="1">
    <location>
        <begin position="91"/>
        <end position="120"/>
    </location>
</feature>
<accession>A0A9P7PZP6</accession>
<keyword evidence="3" id="KW-1185">Reference proteome</keyword>
<reference evidence="2 3" key="1">
    <citation type="journal article" date="2020" name="bioRxiv">
        <title>Whole genome comparisons of ergot fungi reveals the divergence and evolution of species within the genus Claviceps are the result of varying mechanisms driving genome evolution and host range expansion.</title>
        <authorList>
            <person name="Wyka S.A."/>
            <person name="Mondo S.J."/>
            <person name="Liu M."/>
            <person name="Dettman J."/>
            <person name="Nalam V."/>
            <person name="Broders K.D."/>
        </authorList>
    </citation>
    <scope>NUCLEOTIDE SEQUENCE [LARGE SCALE GENOMIC DNA]</scope>
    <source>
        <strain evidence="2 3">LM576</strain>
    </source>
</reference>